<dbReference type="Gene3D" id="3.40.50.150">
    <property type="entry name" value="Vaccinia Virus protein VP39"/>
    <property type="match status" value="1"/>
</dbReference>
<reference evidence="1 2" key="1">
    <citation type="submission" date="2023-07" db="EMBL/GenBank/DDBJ databases">
        <title>Genomic Encyclopedia of Type Strains, Phase IV (KMG-IV): sequencing the most valuable type-strain genomes for metagenomic binning, comparative biology and taxonomic classification.</title>
        <authorList>
            <person name="Goeker M."/>
        </authorList>
    </citation>
    <scope>NUCLEOTIDE SEQUENCE [LARGE SCALE GENOMIC DNA]</scope>
    <source>
        <strain evidence="1 2">DSM 20694</strain>
    </source>
</reference>
<dbReference type="InterPro" id="IPR029063">
    <property type="entry name" value="SAM-dependent_MTases_sf"/>
</dbReference>
<proteinExistence type="predicted"/>
<dbReference type="RefSeq" id="WP_307481783.1">
    <property type="nucleotide sequence ID" value="NZ_JAUSUF010000001.1"/>
</dbReference>
<organism evidence="1 2">
    <name type="scientific">Eubacterium multiforme</name>
    <dbReference type="NCBI Taxonomy" id="83339"/>
    <lineage>
        <taxon>Bacteria</taxon>
        <taxon>Bacillati</taxon>
        <taxon>Bacillota</taxon>
        <taxon>Clostridia</taxon>
        <taxon>Eubacteriales</taxon>
        <taxon>Eubacteriaceae</taxon>
        <taxon>Eubacterium</taxon>
    </lineage>
</organism>
<evidence type="ECO:0000313" key="1">
    <source>
        <dbReference type="EMBL" id="MDQ0148169.1"/>
    </source>
</evidence>
<comment type="caution">
    <text evidence="1">The sequence shown here is derived from an EMBL/GenBank/DDBJ whole genome shotgun (WGS) entry which is preliminary data.</text>
</comment>
<dbReference type="Proteomes" id="UP001228504">
    <property type="component" value="Unassembled WGS sequence"/>
</dbReference>
<gene>
    <name evidence="1" type="ORF">J2S18_000086</name>
</gene>
<name>A0ABT9URI7_9FIRM</name>
<evidence type="ECO:0000313" key="2">
    <source>
        <dbReference type="Proteomes" id="UP001228504"/>
    </source>
</evidence>
<keyword evidence="2" id="KW-1185">Reference proteome</keyword>
<evidence type="ECO:0008006" key="3">
    <source>
        <dbReference type="Google" id="ProtNLM"/>
    </source>
</evidence>
<sequence>MKERNSEILSAWQKINEEKNMWQYLSIEDSAFYFNKDNKKVFLSSFKDKDLPKSPYSLTLMGKILTKLSVFANVMSKRPGTEEVTFYSILNKPQKGIFGSNFDSKILNVVAPPITWRRREIENSIKNIIKKYIFEYKDSFAFIDIGCGGGFDSLEIERIILGMNNILGENVLHKEYDILNIDIDLKWLSNNEKLSKNIFGDKSRIKRCNMSIFDYLNKESYIKEFENQNNLIVSCNGFAEFLSDEDLKKLYIGIHKMAATFSGRVHIILPFANKNKKQEELGDKIGFKFRAKEKNYMINLIKDIFSDFKISFREKHSQIVLIVEK</sequence>
<dbReference type="EMBL" id="JAUSUF010000001">
    <property type="protein sequence ID" value="MDQ0148169.1"/>
    <property type="molecule type" value="Genomic_DNA"/>
</dbReference>
<protein>
    <recommendedName>
        <fullName evidence="3">Methyltransferase domain-containing protein</fullName>
    </recommendedName>
</protein>
<accession>A0ABT9URI7</accession>